<proteinExistence type="predicted"/>
<dbReference type="RefSeq" id="XP_012183572.1">
    <property type="nucleotide sequence ID" value="XM_012328182.1"/>
</dbReference>
<dbReference type="PANTHER" id="PTHR43708">
    <property type="entry name" value="CONSERVED EXPRESSED OXIDOREDUCTASE (EUROFUNG)"/>
    <property type="match status" value="1"/>
</dbReference>
<evidence type="ECO:0000313" key="3">
    <source>
        <dbReference type="EMBL" id="CCM04289.1"/>
    </source>
</evidence>
<dbReference type="PANTHER" id="PTHR43708:SF1">
    <property type="entry name" value="GALACTOSE_LACTOSE METABOLISM REGULATORY PROTEIN GAL80"/>
    <property type="match status" value="1"/>
</dbReference>
<dbReference type="OrthoDB" id="64915at2759"/>
<reference evidence="3 4" key="1">
    <citation type="journal article" date="2012" name="Appl. Environ. Microbiol.">
        <title>Short-read sequencing for genomic analysis of the brown rot fungus Fibroporia radiculosa.</title>
        <authorList>
            <person name="Tang J.D."/>
            <person name="Perkins A.D."/>
            <person name="Sonstegard T.S."/>
            <person name="Schroeder S.G."/>
            <person name="Burgess S.C."/>
            <person name="Diehl S.V."/>
        </authorList>
    </citation>
    <scope>NUCLEOTIDE SEQUENCE [LARGE SCALE GENOMIC DNA]</scope>
    <source>
        <strain evidence="3 4">TFFH 294</strain>
    </source>
</reference>
<dbReference type="InParanoid" id="J4H432"/>
<dbReference type="Pfam" id="PF22685">
    <property type="entry name" value="Gal80p_C-like"/>
    <property type="match status" value="1"/>
</dbReference>
<keyword evidence="4" id="KW-1185">Reference proteome</keyword>
<dbReference type="SUPFAM" id="SSF51735">
    <property type="entry name" value="NAD(P)-binding Rossmann-fold domains"/>
    <property type="match status" value="1"/>
</dbReference>
<name>J4H432_9APHY</name>
<dbReference type="InterPro" id="IPR036291">
    <property type="entry name" value="NAD(P)-bd_dom_sf"/>
</dbReference>
<dbReference type="InterPro" id="IPR055080">
    <property type="entry name" value="Gal80p-like_C"/>
</dbReference>
<sequence length="288" mass="30704">MVAVVVRTPIHKELAMPVIDAGKSLFVEWPAGRGLKETSELAAAAKKQGIRAMVGMQGRQSPVVNKVKSIIESGEIGAVLSTSVMARCPCEPLFAWGPHVAERTQYTADAAEGASFLAVSVGHFLDLFTYTLGPFASVSATIVNQFPTAELVDPAGKPISKQVAQTSSNQVAFAGTLKRGTVVSMHWRGGLPATPKPDLPFVWTIDGEKGSIRIQGDLPYIHIIEPKLYLNGEEVVPEQDGLTNPARAWAEFAKGPSGSYATLDDAVANKTLLAAIERSAEEGKRIDL</sequence>
<accession>J4H432</accession>
<dbReference type="SUPFAM" id="SSF55347">
    <property type="entry name" value="Glyceraldehyde-3-phosphate dehydrogenase-like, C-terminal domain"/>
    <property type="match status" value="1"/>
</dbReference>
<evidence type="ECO:0008006" key="5">
    <source>
        <dbReference type="Google" id="ProtNLM"/>
    </source>
</evidence>
<dbReference type="InterPro" id="IPR000683">
    <property type="entry name" value="Gfo/Idh/MocA-like_OxRdtase_N"/>
</dbReference>
<evidence type="ECO:0000259" key="2">
    <source>
        <dbReference type="Pfam" id="PF22685"/>
    </source>
</evidence>
<evidence type="ECO:0000259" key="1">
    <source>
        <dbReference type="Pfam" id="PF01408"/>
    </source>
</evidence>
<dbReference type="HOGENOM" id="CLU_023194_25_0_1"/>
<dbReference type="EMBL" id="HE797149">
    <property type="protein sequence ID" value="CCM04289.1"/>
    <property type="molecule type" value="Genomic_DNA"/>
</dbReference>
<evidence type="ECO:0000313" key="4">
    <source>
        <dbReference type="Proteomes" id="UP000006352"/>
    </source>
</evidence>
<dbReference type="GeneID" id="24099200"/>
<dbReference type="GO" id="GO:0000166">
    <property type="term" value="F:nucleotide binding"/>
    <property type="evidence" value="ECO:0007669"/>
    <property type="project" value="InterPro"/>
</dbReference>
<gene>
    <name evidence="3" type="ORF">FIBRA_06460</name>
</gene>
<dbReference type="Pfam" id="PF01408">
    <property type="entry name" value="GFO_IDH_MocA"/>
    <property type="match status" value="1"/>
</dbReference>
<protein>
    <recommendedName>
        <fullName evidence="5">Gfo/Idh/MocA-like oxidoreductase C-terminal domain-containing protein</fullName>
    </recommendedName>
</protein>
<dbReference type="Gene3D" id="3.40.50.720">
    <property type="entry name" value="NAD(P)-binding Rossmann-like Domain"/>
    <property type="match status" value="1"/>
</dbReference>
<feature type="domain" description="Gfo/Idh/MocA-like oxidoreductase N-terminal" evidence="1">
    <location>
        <begin position="2"/>
        <end position="55"/>
    </location>
</feature>
<dbReference type="STRING" id="599839.J4H432"/>
<feature type="domain" description="Gal80p-like C-terminal" evidence="2">
    <location>
        <begin position="62"/>
        <end position="216"/>
    </location>
</feature>
<dbReference type="InterPro" id="IPR051317">
    <property type="entry name" value="Gfo/Idh/MocA_oxidoreduct"/>
</dbReference>
<dbReference type="Gene3D" id="3.30.360.10">
    <property type="entry name" value="Dihydrodipicolinate Reductase, domain 2"/>
    <property type="match status" value="1"/>
</dbReference>
<organism evidence="3 4">
    <name type="scientific">Fibroporia radiculosa</name>
    <dbReference type="NCBI Taxonomy" id="599839"/>
    <lineage>
        <taxon>Eukaryota</taxon>
        <taxon>Fungi</taxon>
        <taxon>Dikarya</taxon>
        <taxon>Basidiomycota</taxon>
        <taxon>Agaricomycotina</taxon>
        <taxon>Agaricomycetes</taxon>
        <taxon>Polyporales</taxon>
        <taxon>Fibroporiaceae</taxon>
        <taxon>Fibroporia</taxon>
    </lineage>
</organism>
<dbReference type="Proteomes" id="UP000006352">
    <property type="component" value="Unassembled WGS sequence"/>
</dbReference>
<dbReference type="AlphaFoldDB" id="J4H432"/>